<keyword evidence="2" id="KW-1133">Transmembrane helix</keyword>
<feature type="transmembrane region" description="Helical" evidence="2">
    <location>
        <begin position="58"/>
        <end position="75"/>
    </location>
</feature>
<dbReference type="EMBL" id="BGZK01000120">
    <property type="protein sequence ID" value="GBP20603.1"/>
    <property type="molecule type" value="Genomic_DNA"/>
</dbReference>
<dbReference type="Proteomes" id="UP000299102">
    <property type="component" value="Unassembled WGS sequence"/>
</dbReference>
<keyword evidence="4" id="KW-1185">Reference proteome</keyword>
<reference evidence="3 4" key="1">
    <citation type="journal article" date="2019" name="Commun. Biol.">
        <title>The bagworm genome reveals a unique fibroin gene that provides high tensile strength.</title>
        <authorList>
            <person name="Kono N."/>
            <person name="Nakamura H."/>
            <person name="Ohtoshi R."/>
            <person name="Tomita M."/>
            <person name="Numata K."/>
            <person name="Arakawa K."/>
        </authorList>
    </citation>
    <scope>NUCLEOTIDE SEQUENCE [LARGE SCALE GENOMIC DNA]</scope>
</reference>
<sequence>MNKISQEADCLNQLPPDIKLMNIILLANRLHGPRGAVRGAGADMCAFFARPRRPRARGYTPIITSFLLSIIMIGWRGRGGGRGNIQKSSKAHQISKDAECDRRRFSEVESSAFARGRQFARRSPAAGREDGVSRS</sequence>
<dbReference type="AlphaFoldDB" id="A0A4C1U2K2"/>
<evidence type="ECO:0000256" key="2">
    <source>
        <dbReference type="SAM" id="Phobius"/>
    </source>
</evidence>
<keyword evidence="2" id="KW-0812">Transmembrane</keyword>
<evidence type="ECO:0000313" key="3">
    <source>
        <dbReference type="EMBL" id="GBP20603.1"/>
    </source>
</evidence>
<evidence type="ECO:0000313" key="4">
    <source>
        <dbReference type="Proteomes" id="UP000299102"/>
    </source>
</evidence>
<proteinExistence type="predicted"/>
<keyword evidence="2" id="KW-0472">Membrane</keyword>
<evidence type="ECO:0000256" key="1">
    <source>
        <dbReference type="SAM" id="MobiDB-lite"/>
    </source>
</evidence>
<gene>
    <name evidence="3" type="ORF">EVAR_93717_1</name>
</gene>
<feature type="region of interest" description="Disordered" evidence="1">
    <location>
        <begin position="80"/>
        <end position="100"/>
    </location>
</feature>
<comment type="caution">
    <text evidence="3">The sequence shown here is derived from an EMBL/GenBank/DDBJ whole genome shotgun (WGS) entry which is preliminary data.</text>
</comment>
<name>A0A4C1U2K2_EUMVA</name>
<accession>A0A4C1U2K2</accession>
<organism evidence="3 4">
    <name type="scientific">Eumeta variegata</name>
    <name type="common">Bagworm moth</name>
    <name type="synonym">Eumeta japonica</name>
    <dbReference type="NCBI Taxonomy" id="151549"/>
    <lineage>
        <taxon>Eukaryota</taxon>
        <taxon>Metazoa</taxon>
        <taxon>Ecdysozoa</taxon>
        <taxon>Arthropoda</taxon>
        <taxon>Hexapoda</taxon>
        <taxon>Insecta</taxon>
        <taxon>Pterygota</taxon>
        <taxon>Neoptera</taxon>
        <taxon>Endopterygota</taxon>
        <taxon>Lepidoptera</taxon>
        <taxon>Glossata</taxon>
        <taxon>Ditrysia</taxon>
        <taxon>Tineoidea</taxon>
        <taxon>Psychidae</taxon>
        <taxon>Oiketicinae</taxon>
        <taxon>Eumeta</taxon>
    </lineage>
</organism>
<protein>
    <submittedName>
        <fullName evidence="3">Uncharacterized protein</fullName>
    </submittedName>
</protein>